<proteinExistence type="predicted"/>
<sequence length="274" mass="28223">MLKEQDVPLGTKSSVNTGLAQMSSTGLINVAATRDGQLDQDGQANRVVTDPLTTTSTDTPSPTLISSTCSSASLPSSNESLLLSQTDESKAGSRNGGSVGIIEGDSVVMQQLTPALTQGNMTMDVAPDIHSSTFQPELGAWLGAEALAAIHSTAGVGGNRPGSGGEAAPVFPCIKSAATPSTLVLAASSALLGVANSESPLPSQAWEISQRLHTTEDNGAGKQECIEVTSGGELDNIAVGQHEEQMVVIHDNLLTRRNTDASPFDVPFGTRQGW</sequence>
<dbReference type="AlphaFoldDB" id="A0A9P5PV55"/>
<evidence type="ECO:0000313" key="3">
    <source>
        <dbReference type="Proteomes" id="UP000772434"/>
    </source>
</evidence>
<gene>
    <name evidence="2" type="ORF">BDP27DRAFT_1324880</name>
</gene>
<feature type="region of interest" description="Disordered" evidence="1">
    <location>
        <begin position="36"/>
        <end position="95"/>
    </location>
</feature>
<evidence type="ECO:0000313" key="2">
    <source>
        <dbReference type="EMBL" id="KAF9069727.1"/>
    </source>
</evidence>
<accession>A0A9P5PV55</accession>
<dbReference type="Proteomes" id="UP000772434">
    <property type="component" value="Unassembled WGS sequence"/>
</dbReference>
<evidence type="ECO:0000256" key="1">
    <source>
        <dbReference type="SAM" id="MobiDB-lite"/>
    </source>
</evidence>
<organism evidence="2 3">
    <name type="scientific">Rhodocollybia butyracea</name>
    <dbReference type="NCBI Taxonomy" id="206335"/>
    <lineage>
        <taxon>Eukaryota</taxon>
        <taxon>Fungi</taxon>
        <taxon>Dikarya</taxon>
        <taxon>Basidiomycota</taxon>
        <taxon>Agaricomycotina</taxon>
        <taxon>Agaricomycetes</taxon>
        <taxon>Agaricomycetidae</taxon>
        <taxon>Agaricales</taxon>
        <taxon>Marasmiineae</taxon>
        <taxon>Omphalotaceae</taxon>
        <taxon>Rhodocollybia</taxon>
    </lineage>
</organism>
<name>A0A9P5PV55_9AGAR</name>
<keyword evidence="3" id="KW-1185">Reference proteome</keyword>
<dbReference type="EMBL" id="JADNRY010000047">
    <property type="protein sequence ID" value="KAF9069727.1"/>
    <property type="molecule type" value="Genomic_DNA"/>
</dbReference>
<comment type="caution">
    <text evidence="2">The sequence shown here is derived from an EMBL/GenBank/DDBJ whole genome shotgun (WGS) entry which is preliminary data.</text>
</comment>
<reference evidence="2" key="1">
    <citation type="submission" date="2020-11" db="EMBL/GenBank/DDBJ databases">
        <authorList>
            <consortium name="DOE Joint Genome Institute"/>
            <person name="Ahrendt S."/>
            <person name="Riley R."/>
            <person name="Andreopoulos W."/>
            <person name="Labutti K."/>
            <person name="Pangilinan J."/>
            <person name="Ruiz-Duenas F.J."/>
            <person name="Barrasa J.M."/>
            <person name="Sanchez-Garcia M."/>
            <person name="Camarero S."/>
            <person name="Miyauchi S."/>
            <person name="Serrano A."/>
            <person name="Linde D."/>
            <person name="Babiker R."/>
            <person name="Drula E."/>
            <person name="Ayuso-Fernandez I."/>
            <person name="Pacheco R."/>
            <person name="Padilla G."/>
            <person name="Ferreira P."/>
            <person name="Barriuso J."/>
            <person name="Kellner H."/>
            <person name="Castanera R."/>
            <person name="Alfaro M."/>
            <person name="Ramirez L."/>
            <person name="Pisabarro A.G."/>
            <person name="Kuo A."/>
            <person name="Tritt A."/>
            <person name="Lipzen A."/>
            <person name="He G."/>
            <person name="Yan M."/>
            <person name="Ng V."/>
            <person name="Cullen D."/>
            <person name="Martin F."/>
            <person name="Rosso M.-N."/>
            <person name="Henrissat B."/>
            <person name="Hibbett D."/>
            <person name="Martinez A.T."/>
            <person name="Grigoriev I.V."/>
        </authorList>
    </citation>
    <scope>NUCLEOTIDE SEQUENCE</scope>
    <source>
        <strain evidence="2">AH 40177</strain>
    </source>
</reference>
<protein>
    <submittedName>
        <fullName evidence="2">Uncharacterized protein</fullName>
    </submittedName>
</protein>
<feature type="compositionally biased region" description="Low complexity" evidence="1">
    <location>
        <begin position="49"/>
        <end position="84"/>
    </location>
</feature>